<evidence type="ECO:0000256" key="4">
    <source>
        <dbReference type="ARBA" id="ARBA00022840"/>
    </source>
</evidence>
<keyword evidence="4 5" id="KW-0067">ATP-binding</keyword>
<accession>A0AAV5CLU5</accession>
<evidence type="ECO:0000259" key="8">
    <source>
        <dbReference type="PROSITE" id="PS50011"/>
    </source>
</evidence>
<dbReference type="SUPFAM" id="SSF56112">
    <property type="entry name" value="Protein kinase-like (PK-like)"/>
    <property type="match status" value="1"/>
</dbReference>
<feature type="binding site" evidence="5">
    <location>
        <position position="313"/>
    </location>
    <ligand>
        <name>ATP</name>
        <dbReference type="ChEBI" id="CHEBI:30616"/>
    </ligand>
</feature>
<dbReference type="InterPro" id="IPR017441">
    <property type="entry name" value="Protein_kinase_ATP_BS"/>
</dbReference>
<evidence type="ECO:0000256" key="6">
    <source>
        <dbReference type="SAM" id="MobiDB-lite"/>
    </source>
</evidence>
<feature type="transmembrane region" description="Helical" evidence="7">
    <location>
        <begin position="222"/>
        <end position="246"/>
    </location>
</feature>
<proteinExistence type="predicted"/>
<dbReference type="InterPro" id="IPR011009">
    <property type="entry name" value="Kinase-like_dom_sf"/>
</dbReference>
<protein>
    <recommendedName>
        <fullName evidence="8">Protein kinase domain-containing protein</fullName>
    </recommendedName>
</protein>
<keyword evidence="7" id="KW-0472">Membrane</keyword>
<dbReference type="PANTHER" id="PTHR27007">
    <property type="match status" value="1"/>
</dbReference>
<dbReference type="FunFam" id="3.30.200.20:FF:000162">
    <property type="entry name" value="Adenine nucleotide alpha hydrolase-like domain kinase"/>
    <property type="match status" value="1"/>
</dbReference>
<keyword evidence="10" id="KW-1185">Reference proteome</keyword>
<feature type="region of interest" description="Disordered" evidence="6">
    <location>
        <begin position="1"/>
        <end position="28"/>
    </location>
</feature>
<dbReference type="PROSITE" id="PS00108">
    <property type="entry name" value="PROTEIN_KINASE_ST"/>
    <property type="match status" value="1"/>
</dbReference>
<dbReference type="Gene3D" id="3.30.200.20">
    <property type="entry name" value="Phosphorylase Kinase, domain 1"/>
    <property type="match status" value="1"/>
</dbReference>
<dbReference type="PROSITE" id="PS00107">
    <property type="entry name" value="PROTEIN_KINASE_ATP"/>
    <property type="match status" value="1"/>
</dbReference>
<evidence type="ECO:0000256" key="2">
    <source>
        <dbReference type="ARBA" id="ARBA00022741"/>
    </source>
</evidence>
<dbReference type="GO" id="GO:0005524">
    <property type="term" value="F:ATP binding"/>
    <property type="evidence" value="ECO:0007669"/>
    <property type="project" value="UniProtKB-UniRule"/>
</dbReference>
<dbReference type="CDD" id="cd14066">
    <property type="entry name" value="STKc_IRAK"/>
    <property type="match status" value="1"/>
</dbReference>
<reference evidence="9" key="2">
    <citation type="submission" date="2021-12" db="EMBL/GenBank/DDBJ databases">
        <title>Resequencing data analysis of finger millet.</title>
        <authorList>
            <person name="Hatakeyama M."/>
            <person name="Aluri S."/>
            <person name="Balachadran M.T."/>
            <person name="Sivarajan S.R."/>
            <person name="Poveda L."/>
            <person name="Shimizu-Inatsugi R."/>
            <person name="Schlapbach R."/>
            <person name="Sreeman S.M."/>
            <person name="Shimizu K.K."/>
        </authorList>
    </citation>
    <scope>NUCLEOTIDE SEQUENCE</scope>
</reference>
<dbReference type="InterPro" id="IPR050528">
    <property type="entry name" value="L-type_Lectin-RKs"/>
</dbReference>
<keyword evidence="7" id="KW-1133">Transmembrane helix</keyword>
<keyword evidence="2 5" id="KW-0547">Nucleotide-binding</keyword>
<evidence type="ECO:0000256" key="1">
    <source>
        <dbReference type="ARBA" id="ARBA00022679"/>
    </source>
</evidence>
<dbReference type="SMART" id="SM00220">
    <property type="entry name" value="S_TKc"/>
    <property type="match status" value="1"/>
</dbReference>
<feature type="compositionally biased region" description="Basic and acidic residues" evidence="6">
    <location>
        <begin position="1"/>
        <end position="22"/>
    </location>
</feature>
<dbReference type="Gene3D" id="1.10.510.10">
    <property type="entry name" value="Transferase(Phosphotransferase) domain 1"/>
    <property type="match status" value="1"/>
</dbReference>
<dbReference type="InterPro" id="IPR008271">
    <property type="entry name" value="Ser/Thr_kinase_AS"/>
</dbReference>
<keyword evidence="3" id="KW-0418">Kinase</keyword>
<keyword evidence="7" id="KW-0812">Transmembrane</keyword>
<evidence type="ECO:0000313" key="10">
    <source>
        <dbReference type="Proteomes" id="UP001054889"/>
    </source>
</evidence>
<dbReference type="Pfam" id="PF00069">
    <property type="entry name" value="Pkinase"/>
    <property type="match status" value="1"/>
</dbReference>
<dbReference type="Proteomes" id="UP001054889">
    <property type="component" value="Unassembled WGS sequence"/>
</dbReference>
<sequence length="613" mass="68196">MARHPEIVDHTGDEPHDNDRRSGSSAGNHAWLPQMDLCSGHFGIANTTDPSVFLLLLVSLPGRPGDQLVHHPGSKRDANRTAPWTSVPLEQGTYGVPQAREDPVLSYPFSSDLSLDVGLYSLSNSSLLSPPIIEIEDRKSNQHLEDEAPTLYGVVLCRADDNGSFIESFFQDGRRYMRKISTYMESVRAAQPRKLLGGHGTNLHGHDQQKQKQVLGCKKEHAISAAAIAIGVAFLALICTVAGLLFRCRRKMLENGRHIRHAGLCPSGPRRYRHCELAAATHGFSEQGKIGRGGFGSVYQGYLPDKDCHVAIKVLSQESSVQGVKEFESEVKVMSRLRHRNIVQLLGWCDGPKDLSLVYEFMSNGSLDKHLYDNPWRILSWSERYNIALGVGSAMLYLHTECEQCVVHGDIKPANIMLNSSFQAKVGDFGLARLLEHGADSQTTQVVAGTIGYIDPELVNNRRRSAKSDVYSFGILLLEIACGRRLSSSKAVLSNGASVHLLNWVRYMYQQNSILEVADRRLDGEFHEHQMNRVLVTGLWCAHRDQSQRPSIAQAMDVLRREEAELPIFGPEVDNRYEVPSLEERAFVELSGEGSRCEDSPAETEYHTFEGSI</sequence>
<dbReference type="FunFam" id="1.10.510.10:FF:000522">
    <property type="entry name" value="L-type lectin-domain containing receptor kinase IX.1"/>
    <property type="match status" value="1"/>
</dbReference>
<organism evidence="9 10">
    <name type="scientific">Eleusine coracana subsp. coracana</name>
    <dbReference type="NCBI Taxonomy" id="191504"/>
    <lineage>
        <taxon>Eukaryota</taxon>
        <taxon>Viridiplantae</taxon>
        <taxon>Streptophyta</taxon>
        <taxon>Embryophyta</taxon>
        <taxon>Tracheophyta</taxon>
        <taxon>Spermatophyta</taxon>
        <taxon>Magnoliopsida</taxon>
        <taxon>Liliopsida</taxon>
        <taxon>Poales</taxon>
        <taxon>Poaceae</taxon>
        <taxon>PACMAD clade</taxon>
        <taxon>Chloridoideae</taxon>
        <taxon>Cynodonteae</taxon>
        <taxon>Eleusininae</taxon>
        <taxon>Eleusine</taxon>
    </lineage>
</organism>
<dbReference type="InterPro" id="IPR000719">
    <property type="entry name" value="Prot_kinase_dom"/>
</dbReference>
<dbReference type="GO" id="GO:0004672">
    <property type="term" value="F:protein kinase activity"/>
    <property type="evidence" value="ECO:0007669"/>
    <property type="project" value="InterPro"/>
</dbReference>
<evidence type="ECO:0000256" key="5">
    <source>
        <dbReference type="PROSITE-ProRule" id="PRU10141"/>
    </source>
</evidence>
<evidence type="ECO:0000256" key="7">
    <source>
        <dbReference type="SAM" id="Phobius"/>
    </source>
</evidence>
<name>A0AAV5CLU5_ELECO</name>
<gene>
    <name evidence="9" type="primary">ga16084</name>
    <name evidence="9" type="ORF">PR202_ga16084</name>
</gene>
<feature type="domain" description="Protein kinase" evidence="8">
    <location>
        <begin position="284"/>
        <end position="569"/>
    </location>
</feature>
<comment type="caution">
    <text evidence="9">The sequence shown here is derived from an EMBL/GenBank/DDBJ whole genome shotgun (WGS) entry which is preliminary data.</text>
</comment>
<dbReference type="AlphaFoldDB" id="A0AAV5CLU5"/>
<dbReference type="PROSITE" id="PS50011">
    <property type="entry name" value="PROTEIN_KINASE_DOM"/>
    <property type="match status" value="1"/>
</dbReference>
<dbReference type="EMBL" id="BQKI01000007">
    <property type="protein sequence ID" value="GJM99025.1"/>
    <property type="molecule type" value="Genomic_DNA"/>
</dbReference>
<evidence type="ECO:0000256" key="3">
    <source>
        <dbReference type="ARBA" id="ARBA00022777"/>
    </source>
</evidence>
<keyword evidence="1" id="KW-0808">Transferase</keyword>
<reference evidence="9" key="1">
    <citation type="journal article" date="2018" name="DNA Res.">
        <title>Multiple hybrid de novo genome assembly of finger millet, an orphan allotetraploid crop.</title>
        <authorList>
            <person name="Hatakeyama M."/>
            <person name="Aluri S."/>
            <person name="Balachadran M.T."/>
            <person name="Sivarajan S.R."/>
            <person name="Patrignani A."/>
            <person name="Gruter S."/>
            <person name="Poveda L."/>
            <person name="Shimizu-Inatsugi R."/>
            <person name="Baeten J."/>
            <person name="Francoijs K.J."/>
            <person name="Nataraja K.N."/>
            <person name="Reddy Y.A.N."/>
            <person name="Phadnis S."/>
            <person name="Ravikumar R.L."/>
            <person name="Schlapbach R."/>
            <person name="Sreeman S.M."/>
            <person name="Shimizu K.K."/>
        </authorList>
    </citation>
    <scope>NUCLEOTIDE SEQUENCE</scope>
</reference>
<evidence type="ECO:0000313" key="9">
    <source>
        <dbReference type="EMBL" id="GJM99025.1"/>
    </source>
</evidence>